<dbReference type="InterPro" id="IPR006620">
    <property type="entry name" value="Pro_4_hyd_alph"/>
</dbReference>
<evidence type="ECO:0000259" key="4">
    <source>
        <dbReference type="SMART" id="SM00702"/>
    </source>
</evidence>
<keyword evidence="3" id="KW-0560">Oxidoreductase</keyword>
<evidence type="ECO:0000256" key="3">
    <source>
        <dbReference type="ARBA" id="ARBA00023002"/>
    </source>
</evidence>
<name>A0A367WTP1_9PROT</name>
<sequence>MTKKAPAANSAKAVLACKKGDLVPRIALPGLNDVAIDLTDQRIAGDSLILWTGKKLPSADDLAKTVQFAEQMKKAAIRLFLVVPGHKGTLDEDFKRQLPDDITVMFDPDNRLMPVFDISDQGFVVIRPDGRLGGVFSSPDAPMNGFEMAVAYCQAHADMAASGVIQRQAPVLVVDNVLEPELCDQLLAYWRTGEKQANNVSKGSQSNQAGDVAMKVRNDVVLLDEKLFNEVKNRIVKRVLPEIAKAFQFQTASMEALRIGNYHSKEKGFFGRHRDNKTTFTAHRRFAVSLNLNPLTYKGGQVNFPEYGQALYAPPQGGALVFSCSLLHEAMPVTEGERFGIFTFLTDAAGARQEQEMMAKHRGTVQPLAMKK</sequence>
<dbReference type="Gene3D" id="2.60.120.620">
    <property type="entry name" value="q2cbj1_9rhob like domain"/>
    <property type="match status" value="1"/>
</dbReference>
<dbReference type="EMBL" id="JPWH01000023">
    <property type="protein sequence ID" value="RCK43901.1"/>
    <property type="molecule type" value="Genomic_DNA"/>
</dbReference>
<evidence type="ECO:0000313" key="6">
    <source>
        <dbReference type="Proteomes" id="UP000252517"/>
    </source>
</evidence>
<proteinExistence type="predicted"/>
<accession>A0A367WTP1</accession>
<reference evidence="5 6" key="1">
    <citation type="submission" date="2014-07" db="EMBL/GenBank/DDBJ databases">
        <title>Draft genome sequence of Thalassospira profundimaris S25-3-2.</title>
        <authorList>
            <person name="Lai Q."/>
            <person name="Shao Z."/>
        </authorList>
    </citation>
    <scope>NUCLEOTIDE SEQUENCE [LARGE SCALE GENOMIC DNA]</scope>
    <source>
        <strain evidence="5 6">S25-3-2</strain>
    </source>
</reference>
<dbReference type="GO" id="GO:0005506">
    <property type="term" value="F:iron ion binding"/>
    <property type="evidence" value="ECO:0007669"/>
    <property type="project" value="InterPro"/>
</dbReference>
<evidence type="ECO:0000313" key="5">
    <source>
        <dbReference type="EMBL" id="RCK43901.1"/>
    </source>
</evidence>
<organism evidence="5 6">
    <name type="scientific">Thalassospira profundimaris</name>
    <dbReference type="NCBI Taxonomy" id="502049"/>
    <lineage>
        <taxon>Bacteria</taxon>
        <taxon>Pseudomonadati</taxon>
        <taxon>Pseudomonadota</taxon>
        <taxon>Alphaproteobacteria</taxon>
        <taxon>Rhodospirillales</taxon>
        <taxon>Thalassospiraceae</taxon>
        <taxon>Thalassospira</taxon>
    </lineage>
</organism>
<dbReference type="GO" id="GO:0031418">
    <property type="term" value="F:L-ascorbic acid binding"/>
    <property type="evidence" value="ECO:0007669"/>
    <property type="project" value="InterPro"/>
</dbReference>
<feature type="domain" description="Prolyl 4-hydroxylase alpha subunit" evidence="4">
    <location>
        <begin position="169"/>
        <end position="346"/>
    </location>
</feature>
<keyword evidence="2" id="KW-0223">Dioxygenase</keyword>
<dbReference type="AlphaFoldDB" id="A0A367WTP1"/>
<evidence type="ECO:0000256" key="2">
    <source>
        <dbReference type="ARBA" id="ARBA00022964"/>
    </source>
</evidence>
<evidence type="ECO:0000256" key="1">
    <source>
        <dbReference type="ARBA" id="ARBA00001961"/>
    </source>
</evidence>
<dbReference type="GO" id="GO:0016705">
    <property type="term" value="F:oxidoreductase activity, acting on paired donors, with incorporation or reduction of molecular oxygen"/>
    <property type="evidence" value="ECO:0007669"/>
    <property type="project" value="InterPro"/>
</dbReference>
<protein>
    <recommendedName>
        <fullName evidence="4">Prolyl 4-hydroxylase alpha subunit domain-containing protein</fullName>
    </recommendedName>
</protein>
<dbReference type="InterPro" id="IPR044862">
    <property type="entry name" value="Pro_4_hyd_alph_FE2OG_OXY"/>
</dbReference>
<dbReference type="SMART" id="SM00702">
    <property type="entry name" value="P4Hc"/>
    <property type="match status" value="1"/>
</dbReference>
<dbReference type="Pfam" id="PF13640">
    <property type="entry name" value="2OG-FeII_Oxy_3"/>
    <property type="match status" value="1"/>
</dbReference>
<comment type="caution">
    <text evidence="5">The sequence shown here is derived from an EMBL/GenBank/DDBJ whole genome shotgun (WGS) entry which is preliminary data.</text>
</comment>
<dbReference type="Proteomes" id="UP000252517">
    <property type="component" value="Unassembled WGS sequence"/>
</dbReference>
<dbReference type="RefSeq" id="WP_114090089.1">
    <property type="nucleotide sequence ID" value="NZ_JPWH01000023.1"/>
</dbReference>
<dbReference type="GO" id="GO:0051213">
    <property type="term" value="F:dioxygenase activity"/>
    <property type="evidence" value="ECO:0007669"/>
    <property type="project" value="UniProtKB-KW"/>
</dbReference>
<gene>
    <name evidence="5" type="ORF">TH25_20920</name>
</gene>
<dbReference type="OrthoDB" id="255432at2"/>
<comment type="cofactor">
    <cofactor evidence="1">
        <name>L-ascorbate</name>
        <dbReference type="ChEBI" id="CHEBI:38290"/>
    </cofactor>
</comment>